<evidence type="ECO:0000313" key="1">
    <source>
        <dbReference type="EMBL" id="KAG2192283.1"/>
    </source>
</evidence>
<name>A0A8H7QII6_9FUNG</name>
<comment type="caution">
    <text evidence="1">The sequence shown here is derived from an EMBL/GenBank/DDBJ whole genome shotgun (WGS) entry which is preliminary data.</text>
</comment>
<reference evidence="1" key="1">
    <citation type="submission" date="2020-12" db="EMBL/GenBank/DDBJ databases">
        <title>Metabolic potential, ecology and presence of endohyphal bacteria is reflected in genomic diversity of Mucoromycotina.</title>
        <authorList>
            <person name="Muszewska A."/>
            <person name="Okrasinska A."/>
            <person name="Steczkiewicz K."/>
            <person name="Drgas O."/>
            <person name="Orlowska M."/>
            <person name="Perlinska-Lenart U."/>
            <person name="Aleksandrzak-Piekarczyk T."/>
            <person name="Szatraj K."/>
            <person name="Zielenkiewicz U."/>
            <person name="Pilsyk S."/>
            <person name="Malc E."/>
            <person name="Mieczkowski P."/>
            <person name="Kruszewska J.S."/>
            <person name="Biernat P."/>
            <person name="Pawlowska J."/>
        </authorList>
    </citation>
    <scope>NUCLEOTIDE SEQUENCE</scope>
    <source>
        <strain evidence="1">WA0000017839</strain>
    </source>
</reference>
<dbReference type="EMBL" id="JAEPRD010000301">
    <property type="protein sequence ID" value="KAG2192283.1"/>
    <property type="molecule type" value="Genomic_DNA"/>
</dbReference>
<protein>
    <submittedName>
        <fullName evidence="1">Uncharacterized protein</fullName>
    </submittedName>
</protein>
<evidence type="ECO:0000313" key="2">
    <source>
        <dbReference type="Proteomes" id="UP000603453"/>
    </source>
</evidence>
<dbReference type="AlphaFoldDB" id="A0A8H7QII6"/>
<sequence>MEGNVNVDNVWEAVSYWMNSTVYKKHNITINRDWLKTLAEALNEEDISLNSEQTDCDDLESGEITEDDIPVGASETFFFGCGWYTDGPWRWCCGDLARL</sequence>
<gene>
    <name evidence="1" type="ORF">INT47_006916</name>
</gene>
<proteinExistence type="predicted"/>
<accession>A0A8H7QII6</accession>
<organism evidence="1 2">
    <name type="scientific">Mucor saturninus</name>
    <dbReference type="NCBI Taxonomy" id="64648"/>
    <lineage>
        <taxon>Eukaryota</taxon>
        <taxon>Fungi</taxon>
        <taxon>Fungi incertae sedis</taxon>
        <taxon>Mucoromycota</taxon>
        <taxon>Mucoromycotina</taxon>
        <taxon>Mucoromycetes</taxon>
        <taxon>Mucorales</taxon>
        <taxon>Mucorineae</taxon>
        <taxon>Mucoraceae</taxon>
        <taxon>Mucor</taxon>
    </lineage>
</organism>
<keyword evidence="2" id="KW-1185">Reference proteome</keyword>
<dbReference type="Proteomes" id="UP000603453">
    <property type="component" value="Unassembled WGS sequence"/>
</dbReference>